<feature type="compositionally biased region" description="Basic residues" evidence="1">
    <location>
        <begin position="21"/>
        <end position="32"/>
    </location>
</feature>
<dbReference type="PANTHER" id="PTHR43685:SF2">
    <property type="entry name" value="GLYCOSYLTRANSFERASE 2-LIKE DOMAIN-CONTAINING PROTEIN"/>
    <property type="match status" value="1"/>
</dbReference>
<proteinExistence type="predicted"/>
<dbReference type="InterPro" id="IPR029044">
    <property type="entry name" value="Nucleotide-diphossugar_trans"/>
</dbReference>
<feature type="compositionally biased region" description="Basic residues" evidence="1">
    <location>
        <begin position="45"/>
        <end position="63"/>
    </location>
</feature>
<dbReference type="Pfam" id="PF00535">
    <property type="entry name" value="Glycos_transf_2"/>
    <property type="match status" value="1"/>
</dbReference>
<feature type="compositionally biased region" description="Basic and acidic residues" evidence="1">
    <location>
        <begin position="81"/>
        <end position="101"/>
    </location>
</feature>
<dbReference type="Gene3D" id="3.90.550.10">
    <property type="entry name" value="Spore Coat Polysaccharide Biosynthesis Protein SpsA, Chain A"/>
    <property type="match status" value="1"/>
</dbReference>
<dbReference type="Proteomes" id="UP000192775">
    <property type="component" value="Chromosome"/>
</dbReference>
<gene>
    <name evidence="3" type="ORF">B5808_14910</name>
</gene>
<dbReference type="EMBL" id="CP020715">
    <property type="protein sequence ID" value="ARJ06359.1"/>
    <property type="molecule type" value="Genomic_DNA"/>
</dbReference>
<dbReference type="CDD" id="cd00761">
    <property type="entry name" value="Glyco_tranf_GTA_type"/>
    <property type="match status" value="1"/>
</dbReference>
<name>A0A1X9LT71_9MICO</name>
<dbReference type="AlphaFoldDB" id="A0A1X9LT71"/>
<dbReference type="KEGG" id="cphy:B5808_14910"/>
<reference evidence="3 4" key="1">
    <citation type="submission" date="2017-04" db="EMBL/GenBank/DDBJ databases">
        <authorList>
            <person name="Afonso C.L."/>
            <person name="Miller P.J."/>
            <person name="Scott M.A."/>
            <person name="Spackman E."/>
            <person name="Goraichik I."/>
            <person name="Dimitrov K.M."/>
            <person name="Suarez D.L."/>
            <person name="Swayne D.E."/>
        </authorList>
    </citation>
    <scope>NUCLEOTIDE SEQUENCE [LARGE SCALE GENOMIC DNA]</scope>
    <source>
        <strain evidence="4">XA(T)</strain>
    </source>
</reference>
<evidence type="ECO:0000313" key="3">
    <source>
        <dbReference type="EMBL" id="ARJ06359.1"/>
    </source>
</evidence>
<evidence type="ECO:0000259" key="2">
    <source>
        <dbReference type="Pfam" id="PF00535"/>
    </source>
</evidence>
<sequence length="427" mass="47587">MLRRHPPRPHDAPPAGEGARRRPRRRAQRRRVGATAQRSGSTRQRAGRPCRRRGRARLRRPRHGLLGGHATRPPRAAPTGRVREGRRLHPRDAHRDRDRPRLRGRGAHPRLPARALDHRPGPEDRRAVDCRRRRGGLIVIGARRQAAEWARTEHPVPPRIDVLIPTAGRIAELAVTLAGLAAQDSPSFRVVLSDQSDHAASHSAPSVQAMVRVLEAQGHEVVHLAHLPRRGIAEHRQFLFEQSDAPSVLFLDDDIWLEPGSLQRMHDALETLACGFVGLAPQGLSFLHDERPEQRAGYEPWHGAVEPERMRPGGPQMSRLPLHNAANLVHLARDLEMPPDGWQAYHVAWIGGCVLYRRSALAEAGAFEFWRTSPPLHSGEDVAAEWRVMDRRGGAGLLPSGAVHLEAPTTIPDRPIDLFDLVFASDP</sequence>
<keyword evidence="4" id="KW-1185">Reference proteome</keyword>
<feature type="region of interest" description="Disordered" evidence="1">
    <location>
        <begin position="1"/>
        <end position="126"/>
    </location>
</feature>
<dbReference type="InterPro" id="IPR050834">
    <property type="entry name" value="Glycosyltransf_2"/>
</dbReference>
<evidence type="ECO:0000313" key="4">
    <source>
        <dbReference type="Proteomes" id="UP000192775"/>
    </source>
</evidence>
<organism evidence="3 4">
    <name type="scientific">Cnuibacter physcomitrellae</name>
    <dbReference type="NCBI Taxonomy" id="1619308"/>
    <lineage>
        <taxon>Bacteria</taxon>
        <taxon>Bacillati</taxon>
        <taxon>Actinomycetota</taxon>
        <taxon>Actinomycetes</taxon>
        <taxon>Micrococcales</taxon>
        <taxon>Microbacteriaceae</taxon>
        <taxon>Cnuibacter</taxon>
    </lineage>
</organism>
<dbReference type="SUPFAM" id="SSF53448">
    <property type="entry name" value="Nucleotide-diphospho-sugar transferases"/>
    <property type="match status" value="1"/>
</dbReference>
<dbReference type="PANTHER" id="PTHR43685">
    <property type="entry name" value="GLYCOSYLTRANSFERASE"/>
    <property type="match status" value="1"/>
</dbReference>
<evidence type="ECO:0000256" key="1">
    <source>
        <dbReference type="SAM" id="MobiDB-lite"/>
    </source>
</evidence>
<feature type="compositionally biased region" description="Basic and acidic residues" evidence="1">
    <location>
        <begin position="115"/>
        <end position="126"/>
    </location>
</feature>
<dbReference type="STRING" id="1619308.B5808_14910"/>
<feature type="domain" description="Glycosyltransferase 2-like" evidence="2">
    <location>
        <begin position="162"/>
        <end position="276"/>
    </location>
</feature>
<dbReference type="InterPro" id="IPR001173">
    <property type="entry name" value="Glyco_trans_2-like"/>
</dbReference>
<protein>
    <recommendedName>
        <fullName evidence="2">Glycosyltransferase 2-like domain-containing protein</fullName>
    </recommendedName>
</protein>
<accession>A0A1X9LT71</accession>